<reference evidence="1 2" key="1">
    <citation type="submission" date="2018-03" db="EMBL/GenBank/DDBJ databases">
        <title>Genomic Encyclopedia of Archaeal and Bacterial Type Strains, Phase II (KMG-II): from individual species to whole genera.</title>
        <authorList>
            <person name="Goeker M."/>
        </authorList>
    </citation>
    <scope>NUCLEOTIDE SEQUENCE [LARGE SCALE GENOMIC DNA]</scope>
    <source>
        <strain evidence="1 2">DSM 28229</strain>
    </source>
</reference>
<accession>A0A315Z975</accession>
<organism evidence="1 2">
    <name type="scientific">Sediminitomix flava</name>
    <dbReference type="NCBI Taxonomy" id="379075"/>
    <lineage>
        <taxon>Bacteria</taxon>
        <taxon>Pseudomonadati</taxon>
        <taxon>Bacteroidota</taxon>
        <taxon>Cytophagia</taxon>
        <taxon>Cytophagales</taxon>
        <taxon>Flammeovirgaceae</taxon>
        <taxon>Sediminitomix</taxon>
    </lineage>
</organism>
<dbReference type="Pfam" id="PF11751">
    <property type="entry name" value="PorP_SprF"/>
    <property type="match status" value="1"/>
</dbReference>
<name>A0A315Z975_SEDFL</name>
<dbReference type="EMBL" id="QGDO01000005">
    <property type="protein sequence ID" value="PWJ40086.1"/>
    <property type="molecule type" value="Genomic_DNA"/>
</dbReference>
<sequence>MKSYALFYLCSKLNSTVYLAILLLLMTVGKVKAQDPQLTQFYSAPIYLNPGFMGATGDGRAVVNYRNQWYKLPANFRTMMASFDTYFPAKDISVGMLLKKDELGANTDQPIGQFDGVIGASYLVHFHHKVKMSLGLQVGGGQFDLNYNHFVFGDQLSTFGHTGNNSKEEFIGQKATFLDVHTGFVLYSPHFWTGMAFHHVNKPEVNVLGSDFEVPMKFSLEFGYVIPLEHSKHYFAGKYKRRRVTLTMHYKHQGGNEQLSIGVYTHYDHLMAGVWYRGLPIKMINNNIANNDAVAFMGGVHFGFTKFTYSYDLTVSELPTDRAGSHEISLSFTLDFNKDYKKKPHHKKMYLPCPVPSS</sequence>
<evidence type="ECO:0000313" key="2">
    <source>
        <dbReference type="Proteomes" id="UP000245535"/>
    </source>
</evidence>
<keyword evidence="2" id="KW-1185">Reference proteome</keyword>
<dbReference type="AlphaFoldDB" id="A0A315Z975"/>
<evidence type="ECO:0000313" key="1">
    <source>
        <dbReference type="EMBL" id="PWJ40086.1"/>
    </source>
</evidence>
<proteinExistence type="predicted"/>
<dbReference type="InterPro" id="IPR019861">
    <property type="entry name" value="PorP/SprF_Bacteroidetes"/>
</dbReference>
<dbReference type="OrthoDB" id="1186563at2"/>
<gene>
    <name evidence="1" type="ORF">BC781_105149</name>
</gene>
<dbReference type="RefSeq" id="WP_109620500.1">
    <property type="nucleotide sequence ID" value="NZ_QGDO01000005.1"/>
</dbReference>
<protein>
    <submittedName>
        <fullName evidence="1">Type IX secretion system PorP/SprF family membrane protein</fullName>
    </submittedName>
</protein>
<comment type="caution">
    <text evidence="1">The sequence shown here is derived from an EMBL/GenBank/DDBJ whole genome shotgun (WGS) entry which is preliminary data.</text>
</comment>
<dbReference type="Proteomes" id="UP000245535">
    <property type="component" value="Unassembled WGS sequence"/>
</dbReference>
<dbReference type="NCBIfam" id="TIGR03519">
    <property type="entry name" value="T9SS_PorP_fam"/>
    <property type="match status" value="1"/>
</dbReference>